<evidence type="ECO:0008006" key="4">
    <source>
        <dbReference type="Google" id="ProtNLM"/>
    </source>
</evidence>
<dbReference type="VEuPathDB" id="CryptoDB:GY17_00000400"/>
<dbReference type="VEuPathDB" id="CryptoDB:ChTU502y2012_316g0040"/>
<dbReference type="SUPFAM" id="SSF82199">
    <property type="entry name" value="SET domain"/>
    <property type="match status" value="1"/>
</dbReference>
<dbReference type="GO" id="GO:0016279">
    <property type="term" value="F:protein-lysine N-methyltransferase activity"/>
    <property type="evidence" value="ECO:0007669"/>
    <property type="project" value="TreeGrafter"/>
</dbReference>
<dbReference type="Proteomes" id="UP000199752">
    <property type="component" value="Chromosome 6"/>
</dbReference>
<dbReference type="PANTHER" id="PTHR13271">
    <property type="entry name" value="UNCHARACTERIZED PUTATIVE METHYLTRANSFERASE"/>
    <property type="match status" value="1"/>
</dbReference>
<accession>A0A0S4TIT1</accession>
<sequence length="718" mass="83096">MDFVVKLPVELDADESLVNNRKKLLEEWGLPGTYVTLWLKEELGEDLKTQDNLKKIFEKLVKLIHSMYISSMTFKDTYLALAYSRDEYISKVNSGKFQVDPPKSLFEIYTHKTTNIPSYNPIVMIKALLVLKSIIKDEISQVTQNAENSNFHMDNYQYLLNQCLSFVMSSLENICKPSLQDVSNLDIDVDSTYLDDIIQSLSGGEQSKYPIILRKLGVGTHPTHGRGFYSTEKIEADTNIVEISLYHALSFYNAIYSEDFGYIARFLSNPTQYILEMKSIISETSNLFDDSNQNIMYEPIDSDSILLLFTIFQVFQGEKSKWNKVISMWQNPLHACNQNMYMAPKEVRDFLSHGGNDFGSRISNSIDELYSLIKHVYFLLDTVQEEAKRLSDKLGDKKLSESIRFFKDLDYKAIFTWRRFNQIKYVLDTRSFSIKWWPLNEKFYKHEKLGDKSSLKMVNNFSDNNNLELISIPVTDFSLNGESKNLVLPVPIDGIRTILPVADMFNHSHLAQCSSPLLDFENNMISIKNEVEIPIHSEVYIRYGILSSSECLFGYGFIPKTEPVSGLFDTLTINLEPEDDDPLYKMKMLVLKHSNIPTDHIFSKLSLEKLTNEDLLFKCIDVVTSNDPISTLKNWDKKGGEPNKYSNINYMQIVYEILESLLKPCIEHHNMLQSYKSSPTDLRPFWFQDWGERAISYYSSQIDLIKLSLEKFKKRKRS</sequence>
<dbReference type="VEuPathDB" id="CryptoDB:Chro.60439"/>
<keyword evidence="3" id="KW-1185">Reference proteome</keyword>
<proteinExistence type="predicted"/>
<gene>
    <name evidence="1" type="ORF">CHUDEA6_3840</name>
    <name evidence="2" type="ORF">GY17_00000400</name>
</gene>
<dbReference type="AlphaFoldDB" id="A0A0S4TIT1"/>
<protein>
    <recommendedName>
        <fullName evidence="4">SET domain-containing protein</fullName>
    </recommendedName>
</protein>
<dbReference type="Gene3D" id="3.90.1410.10">
    <property type="entry name" value="set domain protein methyltransferase, domain 1"/>
    <property type="match status" value="1"/>
</dbReference>
<name>A0A0S4TIT1_CRYHO</name>
<organism evidence="1">
    <name type="scientific">Cryptosporidium hominis</name>
    <dbReference type="NCBI Taxonomy" id="237895"/>
    <lineage>
        <taxon>Eukaryota</taxon>
        <taxon>Sar</taxon>
        <taxon>Alveolata</taxon>
        <taxon>Apicomplexa</taxon>
        <taxon>Conoidasida</taxon>
        <taxon>Coccidia</taxon>
        <taxon>Eucoccidiorida</taxon>
        <taxon>Eimeriorina</taxon>
        <taxon>Cryptosporidiidae</taxon>
        <taxon>Cryptosporidium</taxon>
    </lineage>
</organism>
<dbReference type="EMBL" id="JTAI01000007">
    <property type="protein sequence ID" value="PPS97809.1"/>
    <property type="molecule type" value="Genomic_DNA"/>
</dbReference>
<evidence type="ECO:0000313" key="1">
    <source>
        <dbReference type="EMBL" id="CUV06809.1"/>
    </source>
</evidence>
<reference evidence="1" key="2">
    <citation type="submission" date="2015-08" db="EMBL/GenBank/DDBJ databases">
        <authorList>
            <person name="Babu N.S."/>
            <person name="Beckwith C.J."/>
            <person name="Beseler K.G."/>
            <person name="Brison A."/>
            <person name="Carone J.V."/>
            <person name="Caskin T.P."/>
            <person name="Diamond M."/>
            <person name="Durham M.E."/>
            <person name="Foxe J.M."/>
            <person name="Go M."/>
            <person name="Henderson B.A."/>
            <person name="Jones I.B."/>
            <person name="McGettigan J.A."/>
            <person name="Micheletti S.J."/>
            <person name="Nasrallah M.E."/>
            <person name="Ortiz D."/>
            <person name="Piller C.R."/>
            <person name="Privatt S.R."/>
            <person name="Schneider S.L."/>
            <person name="Sharp S."/>
            <person name="Smith T.C."/>
            <person name="Stanton J.D."/>
            <person name="Ullery H.E."/>
            <person name="Wilson R.J."/>
            <person name="Serrano M.G."/>
            <person name="Buck G."/>
            <person name="Lee V."/>
            <person name="Wang Y."/>
            <person name="Carvalho R."/>
            <person name="Voegtly L."/>
            <person name="Shi R."/>
            <person name="Duckworth R."/>
            <person name="Johnson A."/>
            <person name="Loviza R."/>
            <person name="Walstead R."/>
            <person name="Shah Z."/>
            <person name="Kiflezghi M."/>
            <person name="Wade K."/>
            <person name="Ball S.L."/>
            <person name="Bradley K.W."/>
            <person name="Asai D.J."/>
            <person name="Bowman C.A."/>
            <person name="Russell D.A."/>
            <person name="Pope W.H."/>
            <person name="Jacobs-Sera D."/>
            <person name="Hendrix R.W."/>
            <person name="Hatfull G.F."/>
        </authorList>
    </citation>
    <scope>NUCLEOTIDE SEQUENCE [LARGE SCALE GENOMIC DNA]</scope>
</reference>
<dbReference type="EMBL" id="LN877952">
    <property type="protein sequence ID" value="CUV06809.1"/>
    <property type="molecule type" value="Genomic_DNA"/>
</dbReference>
<dbReference type="VEuPathDB" id="CryptoDB:CHUDEA6_3840"/>
<reference evidence="2 3" key="3">
    <citation type="submission" date="2017-10" db="EMBL/GenBank/DDBJ databases">
        <title>Consistent, comparative and evidence-based genome annotation and re-annotation for the closely-related species, Cryptosporidium parvum, C. hominis and C. tyzzeri.</title>
        <authorList>
            <person name="Baptista R.P."/>
            <person name="Li Y."/>
            <person name="Sateriale A."/>
            <person name="Striepen B."/>
            <person name="Kissinger J.C."/>
        </authorList>
    </citation>
    <scope>NUCLEOTIDE SEQUENCE [LARGE SCALE GENOMIC DNA]</scope>
    <source>
        <strain evidence="2">30976</strain>
    </source>
</reference>
<dbReference type="InterPro" id="IPR046341">
    <property type="entry name" value="SET_dom_sf"/>
</dbReference>
<dbReference type="Proteomes" id="UP001429100">
    <property type="component" value="Unassembled WGS sequence"/>
</dbReference>
<evidence type="ECO:0000313" key="2">
    <source>
        <dbReference type="EMBL" id="PPS97809.1"/>
    </source>
</evidence>
<dbReference type="InterPro" id="IPR050600">
    <property type="entry name" value="SETD3_SETD6_MTase"/>
</dbReference>
<reference evidence="2 3" key="1">
    <citation type="submission" date="2014-11" db="EMBL/GenBank/DDBJ databases">
        <title>Comparative genomic analysis of Cryptosporidium hominis reveals occurrence of genetic recombination in virulent subtypes.</title>
        <authorList>
            <person name="Guo Y."/>
            <person name="Tang K."/>
            <person name="Frace M."/>
            <person name="Li N."/>
            <person name="Roellig D.M."/>
            <person name="Sammons S."/>
            <person name="Knipe K."/>
            <person name="Rowe L."/>
            <person name="Feng Y."/>
            <person name="Xiao L."/>
        </authorList>
    </citation>
    <scope>NUCLEOTIDE SEQUENCE [LARGE SCALE GENOMIC DNA]</scope>
    <source>
        <strain evidence="2">30976</strain>
    </source>
</reference>
<evidence type="ECO:0000313" key="3">
    <source>
        <dbReference type="Proteomes" id="UP001429100"/>
    </source>
</evidence>